<organism evidence="2">
    <name type="scientific">Populus davidiana</name>
    <dbReference type="NCBI Taxonomy" id="266767"/>
    <lineage>
        <taxon>Eukaryota</taxon>
        <taxon>Viridiplantae</taxon>
        <taxon>Streptophyta</taxon>
        <taxon>Embryophyta</taxon>
        <taxon>Tracheophyta</taxon>
        <taxon>Spermatophyta</taxon>
        <taxon>Magnoliopsida</taxon>
        <taxon>eudicotyledons</taxon>
        <taxon>Gunneridae</taxon>
        <taxon>Pentapetalae</taxon>
        <taxon>rosids</taxon>
        <taxon>fabids</taxon>
        <taxon>Malpighiales</taxon>
        <taxon>Salicaceae</taxon>
        <taxon>Saliceae</taxon>
        <taxon>Populus</taxon>
    </lineage>
</organism>
<dbReference type="PROSITE" id="PS50181">
    <property type="entry name" value="FBOX"/>
    <property type="match status" value="1"/>
</dbReference>
<protein>
    <recommendedName>
        <fullName evidence="1">F-box domain-containing protein</fullName>
    </recommendedName>
</protein>
<name>A0A6M2E7P3_9ROSI</name>
<dbReference type="InterPro" id="IPR032675">
    <property type="entry name" value="LRR_dom_sf"/>
</dbReference>
<proteinExistence type="predicted"/>
<feature type="domain" description="F-box" evidence="1">
    <location>
        <begin position="28"/>
        <end position="78"/>
    </location>
</feature>
<sequence length="479" mass="55792">MEEKPDATATVTATATATATATSTATTVTNINDLPQDILIRILSFLPTLDTITTSLISTKWKPLWSLVPSLNFSYTHFPPYNNFSTTRQFFSEFIDRTLILKPQLPLKTFRLEFIYEDRYRYHVDSWVRYAIKNQVLELDLDFFIDKSFHIFEPEAKPNYDFPFSALRNSKVRALKLCRCDLTLPANMESMNLWSMNEVYFDQVYMTDDTVLDLFKACPNIEVLKFEDCYGMENLRLCSEKLKRLDLSSFYTAERELHLELDCPNLVWLNIDCFEMGQFCVKNLYSLVEFHTFIVHGLEYYGQWCKVVKQLHRIAHIKHLVVQNWWLKLAPKDVFPKDFLLYNLKHLELQTGYTTYDLLGMAALLELCPNLETMHLDPLYKIVEDESLSEELLNKPINLFMPNLKEVRLKAFVPGQNQNQNQFSQFVSLLKKQGVVLEKIVLVSLNNGMSLPPVILRRRPPRAEVNEESSLDVEGSPER</sequence>
<dbReference type="InterPro" id="IPR036047">
    <property type="entry name" value="F-box-like_dom_sf"/>
</dbReference>
<accession>A0A6M2E7P3</accession>
<dbReference type="InterPro" id="IPR001810">
    <property type="entry name" value="F-box_dom"/>
</dbReference>
<dbReference type="PANTHER" id="PTHR31900:SF30">
    <property type="entry name" value="SUPERFAMILY PROTEIN, PUTATIVE-RELATED"/>
    <property type="match status" value="1"/>
</dbReference>
<dbReference type="Gene3D" id="3.80.10.10">
    <property type="entry name" value="Ribonuclease Inhibitor"/>
    <property type="match status" value="1"/>
</dbReference>
<dbReference type="Pfam" id="PF00646">
    <property type="entry name" value="F-box"/>
    <property type="match status" value="1"/>
</dbReference>
<dbReference type="PANTHER" id="PTHR31900">
    <property type="entry name" value="F-BOX/RNI SUPERFAMILY PROTEIN-RELATED"/>
    <property type="match status" value="1"/>
</dbReference>
<evidence type="ECO:0000259" key="1">
    <source>
        <dbReference type="PROSITE" id="PS50181"/>
    </source>
</evidence>
<dbReference type="SUPFAM" id="SSF52047">
    <property type="entry name" value="RNI-like"/>
    <property type="match status" value="1"/>
</dbReference>
<dbReference type="InterPro" id="IPR050232">
    <property type="entry name" value="FBL13/AtMIF1-like"/>
</dbReference>
<evidence type="ECO:0000313" key="2">
    <source>
        <dbReference type="EMBL" id="NUU80901.1"/>
    </source>
</evidence>
<dbReference type="InterPro" id="IPR055357">
    <property type="entry name" value="LRR_At1g61320_AtMIF1"/>
</dbReference>
<dbReference type="CDD" id="cd22160">
    <property type="entry name" value="F-box_AtFBL13-like"/>
    <property type="match status" value="1"/>
</dbReference>
<dbReference type="SUPFAM" id="SSF81383">
    <property type="entry name" value="F-box domain"/>
    <property type="match status" value="1"/>
</dbReference>
<dbReference type="EMBL" id="GILB01000568">
    <property type="protein sequence ID" value="NUU80901.1"/>
    <property type="molecule type" value="Transcribed_RNA"/>
</dbReference>
<dbReference type="Pfam" id="PF23622">
    <property type="entry name" value="LRR_At1g61320_AtMIF1"/>
    <property type="match status" value="1"/>
</dbReference>
<dbReference type="Gene3D" id="1.20.1280.50">
    <property type="match status" value="1"/>
</dbReference>
<dbReference type="AlphaFoldDB" id="A0A6M2E7P3"/>
<dbReference type="InterPro" id="IPR053781">
    <property type="entry name" value="F-box_AtFBL13-like"/>
</dbReference>
<reference evidence="2" key="1">
    <citation type="submission" date="2020-03" db="EMBL/GenBank/DDBJ databases">
        <authorList>
            <person name="Zhang R."/>
        </authorList>
    </citation>
    <scope>NUCLEOTIDE SEQUENCE</scope>
</reference>